<dbReference type="Proteomes" id="UP000632740">
    <property type="component" value="Unassembled WGS sequence"/>
</dbReference>
<keyword evidence="3" id="KW-1185">Reference proteome</keyword>
<accession>A0A919P3C9</accession>
<dbReference type="RefSeq" id="WP_203751796.1">
    <property type="nucleotide sequence ID" value="NZ_BONK01000005.1"/>
</dbReference>
<evidence type="ECO:0000313" key="2">
    <source>
        <dbReference type="EMBL" id="GIG21133.1"/>
    </source>
</evidence>
<protein>
    <submittedName>
        <fullName evidence="2">Uncharacterized protein</fullName>
    </submittedName>
</protein>
<gene>
    <name evidence="2" type="ORF">Cch01nite_18570</name>
</gene>
<comment type="caution">
    <text evidence="2">The sequence shown here is derived from an EMBL/GenBank/DDBJ whole genome shotgun (WGS) entry which is preliminary data.</text>
</comment>
<feature type="transmembrane region" description="Helical" evidence="1">
    <location>
        <begin position="147"/>
        <end position="172"/>
    </location>
</feature>
<keyword evidence="1" id="KW-0812">Transmembrane</keyword>
<dbReference type="EMBL" id="BONK01000005">
    <property type="protein sequence ID" value="GIG21133.1"/>
    <property type="molecule type" value="Genomic_DNA"/>
</dbReference>
<evidence type="ECO:0000313" key="3">
    <source>
        <dbReference type="Proteomes" id="UP000632740"/>
    </source>
</evidence>
<name>A0A919P3C9_9CELL</name>
<reference evidence="2" key="1">
    <citation type="submission" date="2021-01" db="EMBL/GenBank/DDBJ databases">
        <title>Whole genome shotgun sequence of Cellulomonas chitinilytica NBRC 110799.</title>
        <authorList>
            <person name="Komaki H."/>
            <person name="Tamura T."/>
        </authorList>
    </citation>
    <scope>NUCLEOTIDE SEQUENCE</scope>
    <source>
        <strain evidence="2">NBRC 110799</strain>
    </source>
</reference>
<organism evidence="2 3">
    <name type="scientific">Cellulomonas chitinilytica</name>
    <dbReference type="NCBI Taxonomy" id="398759"/>
    <lineage>
        <taxon>Bacteria</taxon>
        <taxon>Bacillati</taxon>
        <taxon>Actinomycetota</taxon>
        <taxon>Actinomycetes</taxon>
        <taxon>Micrococcales</taxon>
        <taxon>Cellulomonadaceae</taxon>
        <taxon>Cellulomonas</taxon>
    </lineage>
</organism>
<keyword evidence="1" id="KW-0472">Membrane</keyword>
<dbReference type="AlphaFoldDB" id="A0A919P3C9"/>
<evidence type="ECO:0000256" key="1">
    <source>
        <dbReference type="SAM" id="Phobius"/>
    </source>
</evidence>
<sequence>MNDAVEELRAAVAAAAEDTPYRVLPTDEGFDLRIDVSDARWHGPLERAGQRTVVQNHVVLDPDTLTMQIIDDHLTVQWAAGASGRTPQLAAAVQVTRTLGRTWSTSREWTWGANGERVVERRFTSADAHELIRGAATELGWQETAGVYPWIGVVAAVVGGLVVLTTGLLILLEGRV</sequence>
<proteinExistence type="predicted"/>
<keyword evidence="1" id="KW-1133">Transmembrane helix</keyword>